<proteinExistence type="predicted"/>
<dbReference type="EMBL" id="JAUSVS010000003">
    <property type="protein sequence ID" value="MDQ0464255.1"/>
    <property type="molecule type" value="Genomic_DNA"/>
</dbReference>
<protein>
    <submittedName>
        <fullName evidence="3">CubicO group peptidase (Beta-lactamase class C family)</fullName>
    </submittedName>
</protein>
<dbReference type="InterPro" id="IPR012338">
    <property type="entry name" value="Beta-lactam/transpept-like"/>
</dbReference>
<dbReference type="RefSeq" id="WP_307348796.1">
    <property type="nucleotide sequence ID" value="NZ_JAUSVS010000003.1"/>
</dbReference>
<dbReference type="InterPro" id="IPR001466">
    <property type="entry name" value="Beta-lactam-related"/>
</dbReference>
<dbReference type="PANTHER" id="PTHR43283">
    <property type="entry name" value="BETA-LACTAMASE-RELATED"/>
    <property type="match status" value="1"/>
</dbReference>
<gene>
    <name evidence="3" type="ORF">QO010_002036</name>
</gene>
<evidence type="ECO:0000313" key="3">
    <source>
        <dbReference type="EMBL" id="MDQ0464255.1"/>
    </source>
</evidence>
<sequence>MSEIAPTERAAPNVMDTTPGNQAATFRNQDQVWPVRAIRCGEAVRALPPHGRSLSGLTYRLGDLTLNVDDYVARHRTAGLLILKGGEIALERYGMGNVTESLWTGFAATTALTGTLAGAALHDGAIGSLDDPCDFYLPELLGSAYEGVTIRNLLRMCSGVAWREDYDNDARSDAWRLGRAMARRRPGAVLDLLCHLPRVHPQGAIFNHSTGDSCVLAAVVAAATGRPLADYLAERVWGPGGMEADGHWQLEWEDGLELGGFGVSARLRDMGRFGLLMLEDGEARDGRRVLPRGWRELAGRPDSEATAFGALSPGDPGGYGYHWWATPPTPGAHAGVFAVIGAFGQFVYINPGDQVVAAIQSAWRKPQDAAATAETVTLLRAAVRALRQAP</sequence>
<dbReference type="Proteomes" id="UP001228905">
    <property type="component" value="Unassembled WGS sequence"/>
</dbReference>
<evidence type="ECO:0000256" key="1">
    <source>
        <dbReference type="SAM" id="MobiDB-lite"/>
    </source>
</evidence>
<dbReference type="Pfam" id="PF00144">
    <property type="entry name" value="Beta-lactamase"/>
    <property type="match status" value="1"/>
</dbReference>
<dbReference type="InterPro" id="IPR050789">
    <property type="entry name" value="Diverse_Enzym_Activities"/>
</dbReference>
<dbReference type="Gene3D" id="3.40.710.10">
    <property type="entry name" value="DD-peptidase/beta-lactamase superfamily"/>
    <property type="match status" value="1"/>
</dbReference>
<feature type="region of interest" description="Disordered" evidence="1">
    <location>
        <begin position="1"/>
        <end position="20"/>
    </location>
</feature>
<reference evidence="3 4" key="1">
    <citation type="submission" date="2023-07" db="EMBL/GenBank/DDBJ databases">
        <title>Genomic Encyclopedia of Type Strains, Phase IV (KMG-IV): sequencing the most valuable type-strain genomes for metagenomic binning, comparative biology and taxonomic classification.</title>
        <authorList>
            <person name="Goeker M."/>
        </authorList>
    </citation>
    <scope>NUCLEOTIDE SEQUENCE [LARGE SCALE GENOMIC DNA]</scope>
    <source>
        <strain evidence="3 4">DSM 18695</strain>
    </source>
</reference>
<keyword evidence="4" id="KW-1185">Reference proteome</keyword>
<dbReference type="SUPFAM" id="SSF56601">
    <property type="entry name" value="beta-lactamase/transpeptidase-like"/>
    <property type="match status" value="1"/>
</dbReference>
<evidence type="ECO:0000259" key="2">
    <source>
        <dbReference type="Pfam" id="PF00144"/>
    </source>
</evidence>
<organism evidence="3 4">
    <name type="scientific">Caulobacter ginsengisoli</name>
    <dbReference type="NCBI Taxonomy" id="400775"/>
    <lineage>
        <taxon>Bacteria</taxon>
        <taxon>Pseudomonadati</taxon>
        <taxon>Pseudomonadota</taxon>
        <taxon>Alphaproteobacteria</taxon>
        <taxon>Caulobacterales</taxon>
        <taxon>Caulobacteraceae</taxon>
        <taxon>Caulobacter</taxon>
    </lineage>
</organism>
<evidence type="ECO:0000313" key="4">
    <source>
        <dbReference type="Proteomes" id="UP001228905"/>
    </source>
</evidence>
<comment type="caution">
    <text evidence="3">The sequence shown here is derived from an EMBL/GenBank/DDBJ whole genome shotgun (WGS) entry which is preliminary data.</text>
</comment>
<name>A0ABU0IQG3_9CAUL</name>
<feature type="domain" description="Beta-lactamase-related" evidence="2">
    <location>
        <begin position="68"/>
        <end position="375"/>
    </location>
</feature>
<dbReference type="PANTHER" id="PTHR43283:SF14">
    <property type="entry name" value="BLL8153 PROTEIN"/>
    <property type="match status" value="1"/>
</dbReference>
<accession>A0ABU0IQG3</accession>